<protein>
    <submittedName>
        <fullName evidence="1">Uncharacterized protein</fullName>
    </submittedName>
</protein>
<sequence>MEANPVDNPISGQILDITLYAADLYAKINTTPEIWLCTLVSPAHVRLYEQRGFSPHYDRFDECAHLLKRLK</sequence>
<keyword evidence="2" id="KW-1185">Reference proteome</keyword>
<proteinExistence type="predicted"/>
<comment type="caution">
    <text evidence="1">The sequence shown here is derived from an EMBL/GenBank/DDBJ whole genome shotgun (WGS) entry which is preliminary data.</text>
</comment>
<evidence type="ECO:0000313" key="1">
    <source>
        <dbReference type="EMBL" id="GLS27497.1"/>
    </source>
</evidence>
<gene>
    <name evidence="1" type="ORF">GCM10007877_32160</name>
</gene>
<organism evidence="1 2">
    <name type="scientific">Marinibactrum halimedae</name>
    <dbReference type="NCBI Taxonomy" id="1444977"/>
    <lineage>
        <taxon>Bacteria</taxon>
        <taxon>Pseudomonadati</taxon>
        <taxon>Pseudomonadota</taxon>
        <taxon>Gammaproteobacteria</taxon>
        <taxon>Cellvibrionales</taxon>
        <taxon>Cellvibrionaceae</taxon>
        <taxon>Marinibactrum</taxon>
    </lineage>
</organism>
<reference evidence="1 2" key="1">
    <citation type="journal article" date="2014" name="Int. J. Syst. Evol. Microbiol.">
        <title>Complete genome sequence of Corynebacterium casei LMG S-19264T (=DSM 44701T), isolated from a smear-ripened cheese.</title>
        <authorList>
            <consortium name="US DOE Joint Genome Institute (JGI-PGF)"/>
            <person name="Walter F."/>
            <person name="Albersmeier A."/>
            <person name="Kalinowski J."/>
            <person name="Ruckert C."/>
        </authorList>
    </citation>
    <scope>NUCLEOTIDE SEQUENCE [LARGE SCALE GENOMIC DNA]</scope>
    <source>
        <strain evidence="1 2">NBRC 110095</strain>
    </source>
</reference>
<dbReference type="AlphaFoldDB" id="A0AA37T9R8"/>
<dbReference type="Proteomes" id="UP001156870">
    <property type="component" value="Unassembled WGS sequence"/>
</dbReference>
<accession>A0AA37T9R8</accession>
<evidence type="ECO:0000313" key="2">
    <source>
        <dbReference type="Proteomes" id="UP001156870"/>
    </source>
</evidence>
<name>A0AA37T9R8_9GAMM</name>
<dbReference type="EMBL" id="BSPD01000080">
    <property type="protein sequence ID" value="GLS27497.1"/>
    <property type="molecule type" value="Genomic_DNA"/>
</dbReference>